<gene>
    <name evidence="3" type="ORF">CUZ56_02091</name>
</gene>
<evidence type="ECO:0000256" key="1">
    <source>
        <dbReference type="ARBA" id="ARBA00022603"/>
    </source>
</evidence>
<organism evidence="3 4">
    <name type="scientific">Saezia sanguinis</name>
    <dbReference type="NCBI Taxonomy" id="1965230"/>
    <lineage>
        <taxon>Bacteria</taxon>
        <taxon>Pseudomonadati</taxon>
        <taxon>Pseudomonadota</taxon>
        <taxon>Betaproteobacteria</taxon>
        <taxon>Burkholderiales</taxon>
        <taxon>Saeziaceae</taxon>
        <taxon>Saezia</taxon>
    </lineage>
</organism>
<keyword evidence="2" id="KW-0808">Transferase</keyword>
<proteinExistence type="predicted"/>
<dbReference type="InterPro" id="IPR003788">
    <property type="entry name" value="NDUFAF7"/>
</dbReference>
<accession>A0A433SCA3</accession>
<name>A0A433SCA3_9BURK</name>
<dbReference type="AlphaFoldDB" id="A0A433SCA3"/>
<dbReference type="Gene3D" id="3.40.50.12710">
    <property type="match status" value="1"/>
</dbReference>
<dbReference type="GO" id="GO:0032259">
    <property type="term" value="P:methylation"/>
    <property type="evidence" value="ECO:0007669"/>
    <property type="project" value="UniProtKB-KW"/>
</dbReference>
<keyword evidence="1" id="KW-0489">Methyltransferase</keyword>
<keyword evidence="4" id="KW-1185">Reference proteome</keyword>
<dbReference type="EMBL" id="PQSP01000005">
    <property type="protein sequence ID" value="RUS66365.1"/>
    <property type="molecule type" value="Genomic_DNA"/>
</dbReference>
<sequence length="369" mass="40935">MSENARLHEVITQSIHRHENWLAFDLFMAAALYTPELGYYSNSSQQFGALPSSGSDYITAPVLSPYFGKALAAQLQQALQATRTRTIWEFGAGSGALASHILTALGDTLERYIIVDLSATLREQQRLTIQRHVPEHAHKVHWIDQLPEKFSGVVVGNEVLDAMPVKLIHRLQGQWHERGVSLDATGQQFCWDDRPTSLHPPVTIEGHADYLTELPLQAEGFIRTLADRMECGAAFFIDYGFPEHEFYHPQRSMGTLMCHRLHKADTDPLVDVGLKDITAHVNFTGIALAAQESGMDVLGYTTQAHFLLNCGMLDLLPQDQSHASLAARSAAFKLIGEHEMGEIFKVIALGKNCDLDPLGFANGDRTHTL</sequence>
<evidence type="ECO:0000313" key="4">
    <source>
        <dbReference type="Proteomes" id="UP000286947"/>
    </source>
</evidence>
<comment type="caution">
    <text evidence="3">The sequence shown here is derived from an EMBL/GenBank/DDBJ whole genome shotgun (WGS) entry which is preliminary data.</text>
</comment>
<evidence type="ECO:0008006" key="5">
    <source>
        <dbReference type="Google" id="ProtNLM"/>
    </source>
</evidence>
<dbReference type="Pfam" id="PF02636">
    <property type="entry name" value="Methyltransf_28"/>
    <property type="match status" value="1"/>
</dbReference>
<dbReference type="PANTHER" id="PTHR12049:SF7">
    <property type="entry name" value="PROTEIN ARGININE METHYLTRANSFERASE NDUFAF7, MITOCHONDRIAL"/>
    <property type="match status" value="1"/>
</dbReference>
<dbReference type="InterPro" id="IPR029063">
    <property type="entry name" value="SAM-dependent_MTases_sf"/>
</dbReference>
<dbReference type="RefSeq" id="WP_126980271.1">
    <property type="nucleotide sequence ID" value="NZ_PQSP01000005.1"/>
</dbReference>
<protein>
    <recommendedName>
        <fullName evidence="5">Class I SAM-dependent methyltransferase</fullName>
    </recommendedName>
</protein>
<evidence type="ECO:0000313" key="3">
    <source>
        <dbReference type="EMBL" id="RUS66365.1"/>
    </source>
</evidence>
<dbReference type="OrthoDB" id="9794208at2"/>
<reference evidence="3 4" key="1">
    <citation type="submission" date="2018-01" db="EMBL/GenBank/DDBJ databases">
        <title>Saezia sanguinis gen. nov., sp. nov., in the order Burkholderiales isolated from human blood.</title>
        <authorList>
            <person name="Medina-Pascual M.J."/>
            <person name="Valdezate S."/>
            <person name="Monzon S."/>
            <person name="Cuesta I."/>
            <person name="Carrasco G."/>
            <person name="Villalon P."/>
            <person name="Saez-Nieto J.A."/>
        </authorList>
    </citation>
    <scope>NUCLEOTIDE SEQUENCE [LARGE SCALE GENOMIC DNA]</scope>
    <source>
        <strain evidence="3 4">CNM695-12</strain>
    </source>
</reference>
<dbReference type="SUPFAM" id="SSF53335">
    <property type="entry name" value="S-adenosyl-L-methionine-dependent methyltransferases"/>
    <property type="match status" value="1"/>
</dbReference>
<dbReference type="PANTHER" id="PTHR12049">
    <property type="entry name" value="PROTEIN ARGININE METHYLTRANSFERASE NDUFAF7, MITOCHONDRIAL"/>
    <property type="match status" value="1"/>
</dbReference>
<dbReference type="InterPro" id="IPR038375">
    <property type="entry name" value="NDUFAF7_sf"/>
</dbReference>
<evidence type="ECO:0000256" key="2">
    <source>
        <dbReference type="ARBA" id="ARBA00022679"/>
    </source>
</evidence>
<dbReference type="Proteomes" id="UP000286947">
    <property type="component" value="Unassembled WGS sequence"/>
</dbReference>
<dbReference type="GO" id="GO:0035243">
    <property type="term" value="F:protein-arginine omega-N symmetric methyltransferase activity"/>
    <property type="evidence" value="ECO:0007669"/>
    <property type="project" value="TreeGrafter"/>
</dbReference>